<evidence type="ECO:0000256" key="7">
    <source>
        <dbReference type="ARBA" id="ARBA00023145"/>
    </source>
</evidence>
<dbReference type="Gene3D" id="1.10.287.2250">
    <property type="match status" value="1"/>
</dbReference>
<proteinExistence type="inferred from homology"/>
<dbReference type="Proteomes" id="UP000219813">
    <property type="component" value="Chromosome 9"/>
</dbReference>
<feature type="domain" description="Cathepsin propeptide inhibitor" evidence="12">
    <location>
        <begin position="171"/>
        <end position="227"/>
    </location>
</feature>
<feature type="domain" description="Peptidase C1A papain C-terminal" evidence="11">
    <location>
        <begin position="272"/>
        <end position="488"/>
    </location>
</feature>
<keyword evidence="9" id="KW-0325">Glycoprotein</keyword>
<dbReference type="SMART" id="SM00645">
    <property type="entry name" value="Pept_C1"/>
    <property type="match status" value="1"/>
</dbReference>
<dbReference type="InterPro" id="IPR000668">
    <property type="entry name" value="Peptidase_C1A_C"/>
</dbReference>
<dbReference type="Pfam" id="PF00112">
    <property type="entry name" value="Peptidase_C1"/>
    <property type="match status" value="1"/>
</dbReference>
<comment type="similarity">
    <text evidence="2">Belongs to the peptidase C1 family.</text>
</comment>
<dbReference type="PROSITE" id="PS00139">
    <property type="entry name" value="THIOL_PROTEASE_CYS"/>
    <property type="match status" value="1"/>
</dbReference>
<reference evidence="14 16" key="3">
    <citation type="submission" date="2016-06" db="EMBL/GenBank/DDBJ databases">
        <authorList>
            <consortium name="Pathogen Informatics"/>
        </authorList>
    </citation>
    <scope>NUCLEOTIDE SEQUENCE [LARGE SCALE GENOMIC DNA]</scope>
</reference>
<dbReference type="OrthoDB" id="190265at2759"/>
<dbReference type="InterPro" id="IPR013201">
    <property type="entry name" value="Prot_inhib_I29"/>
</dbReference>
<evidence type="ECO:0000256" key="2">
    <source>
        <dbReference type="ARBA" id="ARBA00008455"/>
    </source>
</evidence>
<evidence type="ECO:0000256" key="10">
    <source>
        <dbReference type="SAM" id="Phobius"/>
    </source>
</evidence>
<evidence type="ECO:0000256" key="5">
    <source>
        <dbReference type="ARBA" id="ARBA00022989"/>
    </source>
</evidence>
<organism evidence="13 15">
    <name type="scientific">Plasmodium malariae</name>
    <dbReference type="NCBI Taxonomy" id="5858"/>
    <lineage>
        <taxon>Eukaryota</taxon>
        <taxon>Sar</taxon>
        <taxon>Alveolata</taxon>
        <taxon>Apicomplexa</taxon>
        <taxon>Aconoidasida</taxon>
        <taxon>Haemosporida</taxon>
        <taxon>Plasmodiidae</taxon>
        <taxon>Plasmodium</taxon>
        <taxon>Plasmodium (Plasmodium)</taxon>
    </lineage>
</organism>
<dbReference type="SUPFAM" id="SSF54001">
    <property type="entry name" value="Cysteine proteinases"/>
    <property type="match status" value="1"/>
</dbReference>
<dbReference type="InterPro" id="IPR038765">
    <property type="entry name" value="Papain-like_cys_pep_sf"/>
</dbReference>
<keyword evidence="6 10" id="KW-0472">Membrane</keyword>
<evidence type="ECO:0000256" key="4">
    <source>
        <dbReference type="ARBA" id="ARBA00022968"/>
    </source>
</evidence>
<evidence type="ECO:0000313" key="16">
    <source>
        <dbReference type="Proteomes" id="UP000219813"/>
    </source>
</evidence>
<dbReference type="CDD" id="cd02248">
    <property type="entry name" value="Peptidase_C1A"/>
    <property type="match status" value="1"/>
</dbReference>
<dbReference type="EMBL" id="LT594630">
    <property type="protein sequence ID" value="SCN12674.1"/>
    <property type="molecule type" value="Genomic_DNA"/>
</dbReference>
<keyword evidence="3 10" id="KW-0812">Transmembrane</keyword>
<evidence type="ECO:0000313" key="14">
    <source>
        <dbReference type="EMBL" id="SCN12674.1"/>
    </source>
</evidence>
<evidence type="ECO:0000313" key="15">
    <source>
        <dbReference type="Proteomes" id="UP000078597"/>
    </source>
</evidence>
<dbReference type="Gene3D" id="3.90.70.10">
    <property type="entry name" value="Cysteine proteinases"/>
    <property type="match status" value="1"/>
</dbReference>
<evidence type="ECO:0000256" key="8">
    <source>
        <dbReference type="ARBA" id="ARBA00023157"/>
    </source>
</evidence>
<dbReference type="SMART" id="SM00848">
    <property type="entry name" value="Inhibitor_I29"/>
    <property type="match status" value="1"/>
</dbReference>
<dbReference type="OMA" id="CDIDRCK"/>
<evidence type="ECO:0000256" key="9">
    <source>
        <dbReference type="ARBA" id="ARBA00023180"/>
    </source>
</evidence>
<evidence type="ECO:0000256" key="6">
    <source>
        <dbReference type="ARBA" id="ARBA00023136"/>
    </source>
</evidence>
<keyword evidence="16" id="KW-1185">Reference proteome</keyword>
<evidence type="ECO:0000259" key="12">
    <source>
        <dbReference type="SMART" id="SM00848"/>
    </source>
</evidence>
<dbReference type="Proteomes" id="UP000078597">
    <property type="component" value="Unassembled WGS sequence"/>
</dbReference>
<keyword evidence="4" id="KW-0735">Signal-anchor</keyword>
<dbReference type="PRINTS" id="PR00705">
    <property type="entry name" value="PAPAIN"/>
</dbReference>
<dbReference type="VEuPathDB" id="PlasmoDB:PmUG01_09024700"/>
<dbReference type="Pfam" id="PF08246">
    <property type="entry name" value="Inhibitor_I29"/>
    <property type="match status" value="1"/>
</dbReference>
<sequence>MEYHIHYSSNESIKTEKEAFGEKEIDKVPFKKKKNYFILLSVATICVVACSALYFSRPKKNNYTFNDSITENMNDDYIINFLLKSKNGKKFIVSKIEELMSLYDKNDNDLKKNGIQYNKTLKKDGCNDKKCVNTTTYMNNVETVTNGIRYNGINFIDMKYLMSNLETVNSFYMFMKEHGKQYNSVEEMQQKFLIFSENLKKVEAHNKSNSLYTKGLNRFSDLTYEEFENKYLTLKTFDLKKIGNKLPRLSEYEDVIIKYKKKDENFDHVIHDWRKLNAVTPVKDQKNCGSCWAFSTVGVVESQYAIRRKKLVQLSEQELIECSFKNNGCLYGFIPLAFDDMIEFGGLCEGKYYPYIDLTPELCDIDKCKTKYEIKTYVEIPQVRFKEAIRFLGPLSVSIAANDDFAYYQGGIFDGSCASSVNHAVIIVGYGMEEIYNTALKIKEKHYYYIIRNSWGKKWGEKGYMRIKTDEFGLLKTCLLGAQAFTAIIDDI</sequence>
<keyword evidence="7" id="KW-0865">Zymogen</keyword>
<dbReference type="SMR" id="A0A1A8VXP0"/>
<evidence type="ECO:0000256" key="3">
    <source>
        <dbReference type="ARBA" id="ARBA00022692"/>
    </source>
</evidence>
<feature type="transmembrane region" description="Helical" evidence="10">
    <location>
        <begin position="36"/>
        <end position="55"/>
    </location>
</feature>
<dbReference type="EMBL" id="FLQW01000679">
    <property type="protein sequence ID" value="SBS85353.1"/>
    <property type="molecule type" value="Genomic_DNA"/>
</dbReference>
<reference evidence="13" key="1">
    <citation type="submission" date="2016-05" db="EMBL/GenBank/DDBJ databases">
        <authorList>
            <person name="Lavstsen T."/>
            <person name="Jespersen J.S."/>
        </authorList>
    </citation>
    <scope>NUCLEOTIDE SEQUENCE [LARGE SCALE GENOMIC DNA]</scope>
</reference>
<dbReference type="InterPro" id="IPR039417">
    <property type="entry name" value="Peptidase_C1A_papain-like"/>
</dbReference>
<dbReference type="PANTHER" id="PTHR12411">
    <property type="entry name" value="CYSTEINE PROTEASE FAMILY C1-RELATED"/>
    <property type="match status" value="1"/>
</dbReference>
<dbReference type="KEGG" id="pmal:PMUG01_09024700"/>
<keyword evidence="5 10" id="KW-1133">Transmembrane helix</keyword>
<gene>
    <name evidence="14" type="primary">PmUG01_09024700</name>
    <name evidence="13" type="ORF">PMALA_012460</name>
    <name evidence="14" type="ORF">PMUG01_09024700</name>
</gene>
<reference evidence="15" key="2">
    <citation type="submission" date="2016-05" db="EMBL/GenBank/DDBJ databases">
        <authorList>
            <person name="Naeem Raeece"/>
        </authorList>
    </citation>
    <scope>NUCLEOTIDE SEQUENCE [LARGE SCALE GENOMIC DNA]</scope>
</reference>
<dbReference type="GO" id="GO:0016020">
    <property type="term" value="C:membrane"/>
    <property type="evidence" value="ECO:0007669"/>
    <property type="project" value="UniProtKB-SubCell"/>
</dbReference>
<dbReference type="GeneID" id="39868775"/>
<dbReference type="AlphaFoldDB" id="A0A1A8VXP0"/>
<evidence type="ECO:0000259" key="11">
    <source>
        <dbReference type="SMART" id="SM00645"/>
    </source>
</evidence>
<dbReference type="InterPro" id="IPR000169">
    <property type="entry name" value="Pept_cys_AS"/>
</dbReference>
<comment type="subcellular location">
    <subcellularLocation>
        <location evidence="1">Membrane</location>
        <topology evidence="1">Single-pass type II membrane protein</topology>
    </subcellularLocation>
</comment>
<dbReference type="InterPro" id="IPR013128">
    <property type="entry name" value="Peptidase_C1A"/>
</dbReference>
<dbReference type="GO" id="GO:0008234">
    <property type="term" value="F:cysteine-type peptidase activity"/>
    <property type="evidence" value="ECO:0007669"/>
    <property type="project" value="InterPro"/>
</dbReference>
<evidence type="ECO:0000313" key="13">
    <source>
        <dbReference type="EMBL" id="SBS85353.1"/>
    </source>
</evidence>
<dbReference type="RefSeq" id="XP_028861571.1">
    <property type="nucleotide sequence ID" value="XM_029004931.1"/>
</dbReference>
<keyword evidence="8" id="KW-1015">Disulfide bond</keyword>
<protein>
    <submittedName>
        <fullName evidence="13">Vivapain-3 (VP3)</fullName>
    </submittedName>
    <submittedName>
        <fullName evidence="14">Vivapain-3, putative</fullName>
    </submittedName>
</protein>
<name>A0A1A8VXP0_PLAMA</name>
<evidence type="ECO:0000256" key="1">
    <source>
        <dbReference type="ARBA" id="ARBA00004606"/>
    </source>
</evidence>
<accession>A0A1A8VXP0</accession>
<dbReference type="GO" id="GO:0006508">
    <property type="term" value="P:proteolysis"/>
    <property type="evidence" value="ECO:0007669"/>
    <property type="project" value="InterPro"/>
</dbReference>